<organism evidence="2 3">
    <name type="scientific">Massilicoli timonensis</name>
    <dbReference type="NCBI Taxonomy" id="2015901"/>
    <lineage>
        <taxon>Bacteria</taxon>
        <taxon>Bacillati</taxon>
        <taxon>Bacillota</taxon>
        <taxon>Erysipelotrichia</taxon>
        <taxon>Erysipelotrichales</taxon>
        <taxon>Erysipelotrichaceae</taxon>
        <taxon>Massilicoli</taxon>
    </lineage>
</organism>
<dbReference type="RefSeq" id="WP_256197273.1">
    <property type="nucleotide sequence ID" value="NZ_JANGCH010000001.1"/>
</dbReference>
<dbReference type="CDD" id="cd04301">
    <property type="entry name" value="NAT_SF"/>
    <property type="match status" value="1"/>
</dbReference>
<dbReference type="InterPro" id="IPR016181">
    <property type="entry name" value="Acyl_CoA_acyltransferase"/>
</dbReference>
<dbReference type="PROSITE" id="PS51186">
    <property type="entry name" value="GNAT"/>
    <property type="match status" value="1"/>
</dbReference>
<comment type="caution">
    <text evidence="2">The sequence shown here is derived from an EMBL/GenBank/DDBJ whole genome shotgun (WGS) entry which is preliminary data.</text>
</comment>
<dbReference type="InterPro" id="IPR000182">
    <property type="entry name" value="GNAT_dom"/>
</dbReference>
<name>A0ABT1SI04_9FIRM</name>
<dbReference type="SUPFAM" id="SSF55729">
    <property type="entry name" value="Acyl-CoA N-acyltransferases (Nat)"/>
    <property type="match status" value="1"/>
</dbReference>
<proteinExistence type="predicted"/>
<evidence type="ECO:0000313" key="3">
    <source>
        <dbReference type="Proteomes" id="UP001524435"/>
    </source>
</evidence>
<protein>
    <submittedName>
        <fullName evidence="2">GNAT family N-acetyltransferase</fullName>
    </submittedName>
</protein>
<dbReference type="Proteomes" id="UP001524435">
    <property type="component" value="Unassembled WGS sequence"/>
</dbReference>
<sequence length="153" mass="17895">MVIQIEDPNEKQIISRKILEALPEWFALPEAREKYIKDSAAQPFFAAMEEETPIGFLCLKETGKDTVELAVMGVLKEFHHHGIGRKLFMLAKEKATKDGFSFIQVKTVQMGRYREYDNTNKFYICLGFKEFEVFPTLWDEWNPCQIYVMALMQ</sequence>
<keyword evidence="3" id="KW-1185">Reference proteome</keyword>
<dbReference type="EMBL" id="JANGCH010000001">
    <property type="protein sequence ID" value="MCQ5120851.1"/>
    <property type="molecule type" value="Genomic_DNA"/>
</dbReference>
<dbReference type="Gene3D" id="3.40.630.30">
    <property type="match status" value="1"/>
</dbReference>
<feature type="domain" description="N-acetyltransferase" evidence="1">
    <location>
        <begin position="1"/>
        <end position="153"/>
    </location>
</feature>
<accession>A0ABT1SI04</accession>
<gene>
    <name evidence="2" type="ORF">NE663_01085</name>
</gene>
<reference evidence="2 3" key="1">
    <citation type="submission" date="2022-06" db="EMBL/GenBank/DDBJ databases">
        <title>Isolation of gut microbiota from human fecal samples.</title>
        <authorList>
            <person name="Pamer E.G."/>
            <person name="Barat B."/>
            <person name="Waligurski E."/>
            <person name="Medina S."/>
            <person name="Paddock L."/>
            <person name="Mostad J."/>
        </authorList>
    </citation>
    <scope>NUCLEOTIDE SEQUENCE [LARGE SCALE GENOMIC DNA]</scope>
    <source>
        <strain evidence="2 3">DFI.6.1</strain>
    </source>
</reference>
<evidence type="ECO:0000313" key="2">
    <source>
        <dbReference type="EMBL" id="MCQ5120851.1"/>
    </source>
</evidence>
<evidence type="ECO:0000259" key="1">
    <source>
        <dbReference type="PROSITE" id="PS51186"/>
    </source>
</evidence>
<dbReference type="Pfam" id="PF00583">
    <property type="entry name" value="Acetyltransf_1"/>
    <property type="match status" value="1"/>
</dbReference>